<evidence type="ECO:0000313" key="2">
    <source>
        <dbReference type="Proteomes" id="UP000023152"/>
    </source>
</evidence>
<gene>
    <name evidence="1" type="ORF">RFI_11136</name>
</gene>
<organism evidence="1 2">
    <name type="scientific">Reticulomyxa filosa</name>
    <dbReference type="NCBI Taxonomy" id="46433"/>
    <lineage>
        <taxon>Eukaryota</taxon>
        <taxon>Sar</taxon>
        <taxon>Rhizaria</taxon>
        <taxon>Retaria</taxon>
        <taxon>Foraminifera</taxon>
        <taxon>Monothalamids</taxon>
        <taxon>Reticulomyxidae</taxon>
        <taxon>Reticulomyxa</taxon>
    </lineage>
</organism>
<dbReference type="Proteomes" id="UP000023152">
    <property type="component" value="Unassembled WGS sequence"/>
</dbReference>
<dbReference type="EMBL" id="ASPP01008150">
    <property type="protein sequence ID" value="ETO25999.1"/>
    <property type="molecule type" value="Genomic_DNA"/>
</dbReference>
<keyword evidence="2" id="KW-1185">Reference proteome</keyword>
<comment type="caution">
    <text evidence="1">The sequence shown here is derived from an EMBL/GenBank/DDBJ whole genome shotgun (WGS) entry which is preliminary data.</text>
</comment>
<reference evidence="1 2" key="1">
    <citation type="journal article" date="2013" name="Curr. Biol.">
        <title>The Genome of the Foraminiferan Reticulomyxa filosa.</title>
        <authorList>
            <person name="Glockner G."/>
            <person name="Hulsmann N."/>
            <person name="Schleicher M."/>
            <person name="Noegel A.A."/>
            <person name="Eichinger L."/>
            <person name="Gallinger C."/>
            <person name="Pawlowski J."/>
            <person name="Sierra R."/>
            <person name="Euteneuer U."/>
            <person name="Pillet L."/>
            <person name="Moustafa A."/>
            <person name="Platzer M."/>
            <person name="Groth M."/>
            <person name="Szafranski K."/>
            <person name="Schliwa M."/>
        </authorList>
    </citation>
    <scope>NUCLEOTIDE SEQUENCE [LARGE SCALE GENOMIC DNA]</scope>
</reference>
<sequence>MMKPLFQKFVMEEVVDFLANRQYEMIFIYVGNDQDSNAKDRKLLLKAAIPYRPDLNLVEISYSQFIQLSESFILNTLKLSPAQWHDIQHPSSSSSSSSSSSDPPAAQSFLIAVSSQIKSLSSVTSSKQVLFVVVSALYDEFLANHRFGPLVRLDENNFDSVSENCWYLGLVVVSFETEKQRHTSLQFVLSN</sequence>
<name>X6NJV2_RETFI</name>
<evidence type="ECO:0000313" key="1">
    <source>
        <dbReference type="EMBL" id="ETO25999.1"/>
    </source>
</evidence>
<dbReference type="AlphaFoldDB" id="X6NJV2"/>
<proteinExistence type="predicted"/>
<protein>
    <submittedName>
        <fullName evidence="1">Uncharacterized protein</fullName>
    </submittedName>
</protein>
<accession>X6NJV2</accession>